<organism evidence="13 14">
    <name type="scientific">Lasiosphaeria hispida</name>
    <dbReference type="NCBI Taxonomy" id="260671"/>
    <lineage>
        <taxon>Eukaryota</taxon>
        <taxon>Fungi</taxon>
        <taxon>Dikarya</taxon>
        <taxon>Ascomycota</taxon>
        <taxon>Pezizomycotina</taxon>
        <taxon>Sordariomycetes</taxon>
        <taxon>Sordariomycetidae</taxon>
        <taxon>Sordariales</taxon>
        <taxon>Lasiosphaeriaceae</taxon>
        <taxon>Lasiosphaeria</taxon>
    </lineage>
</organism>
<evidence type="ECO:0000259" key="12">
    <source>
        <dbReference type="Pfam" id="PF02096"/>
    </source>
</evidence>
<keyword evidence="7" id="KW-0496">Mitochondrion</keyword>
<dbReference type="GO" id="GO:0032979">
    <property type="term" value="P:protein insertion into mitochondrial inner membrane from matrix"/>
    <property type="evidence" value="ECO:0007669"/>
    <property type="project" value="TreeGrafter"/>
</dbReference>
<feature type="transmembrane region" description="Helical" evidence="11">
    <location>
        <begin position="448"/>
        <end position="465"/>
    </location>
</feature>
<evidence type="ECO:0000256" key="2">
    <source>
        <dbReference type="ARBA" id="ARBA00009877"/>
    </source>
</evidence>
<dbReference type="PANTHER" id="PTHR12428:SF66">
    <property type="entry name" value="MITOCHONDRIAL INNER MEMBRANE PROTEIN OXA1L"/>
    <property type="match status" value="1"/>
</dbReference>
<dbReference type="InterPro" id="IPR028055">
    <property type="entry name" value="YidC/Oxa/ALB_C"/>
</dbReference>
<comment type="similarity">
    <text evidence="2 9">Belongs to the OXA1/ALB3/YidC family.</text>
</comment>
<protein>
    <submittedName>
        <fullName evidence="13">60Kd inner membrane protein-domain-containing protein</fullName>
    </submittedName>
</protein>
<feature type="transmembrane region" description="Helical" evidence="11">
    <location>
        <begin position="292"/>
        <end position="309"/>
    </location>
</feature>
<evidence type="ECO:0000256" key="9">
    <source>
        <dbReference type="RuleBase" id="RU003945"/>
    </source>
</evidence>
<dbReference type="CDD" id="cd20069">
    <property type="entry name" value="5TM_Oxa1-like"/>
    <property type="match status" value="1"/>
</dbReference>
<evidence type="ECO:0000256" key="6">
    <source>
        <dbReference type="ARBA" id="ARBA00022989"/>
    </source>
</evidence>
<dbReference type="InterPro" id="IPR001708">
    <property type="entry name" value="YidC/ALB3/OXA1/COX18"/>
</dbReference>
<name>A0AAJ0HQU3_9PEZI</name>
<comment type="caution">
    <text evidence="13">The sequence shown here is derived from an EMBL/GenBank/DDBJ whole genome shotgun (WGS) entry which is preliminary data.</text>
</comment>
<feature type="region of interest" description="Disordered" evidence="10">
    <location>
        <begin position="1"/>
        <end position="38"/>
    </location>
</feature>
<keyword evidence="5" id="KW-0809">Transit peptide</keyword>
<dbReference type="GO" id="GO:0005741">
    <property type="term" value="C:mitochondrial outer membrane"/>
    <property type="evidence" value="ECO:0007669"/>
    <property type="project" value="InterPro"/>
</dbReference>
<proteinExistence type="inferred from homology"/>
<evidence type="ECO:0000256" key="10">
    <source>
        <dbReference type="SAM" id="MobiDB-lite"/>
    </source>
</evidence>
<feature type="transmembrane region" description="Helical" evidence="11">
    <location>
        <begin position="417"/>
        <end position="436"/>
    </location>
</feature>
<comment type="subcellular location">
    <subcellularLocation>
        <location evidence="9">Membrane</location>
        <topology evidence="9">Multi-pass membrane protein</topology>
    </subcellularLocation>
    <subcellularLocation>
        <location evidence="1">Mitochondrion inner membrane</location>
        <topology evidence="1">Multi-pass membrane protein</topology>
    </subcellularLocation>
</comment>
<keyword evidence="8 11" id="KW-0472">Membrane</keyword>
<keyword evidence="4" id="KW-0999">Mitochondrion inner membrane</keyword>
<sequence length="600" mass="65692">MSSEEPANPMADSGVTIPSDSEQYSGEDISTSPPSSSSPAVILYQPPTFWSLLRGAAINLFLPFVNGMMLGFGELFAHEAAFRLGWSGTRVGVPSINATIPLRRAWNRCCRKAEARDQPGRPGQLGVLSSEPSVPIPCCRSLAARPRKKPSLAALLTRKKGFQKPSSRLLMRQFGTALRNNGVSLRGTLNTNASVTRRIAGPLAAAAASQQLLASLRQARYASTQPTAPPVADVPPPPADLFAANPIDLEGAELLNITERIGFLKELGIDFGWGPTSCMQWALEHIYIDLGVPWWAALILMSVAIRAAIFKPSLEASIHSQLLQDLRKHPRYEDAMTRLKAAATSPERKGITEIRREINMMNKAAGVKAWKAFVPMINIPIGFGVLRLFRAMSNLPVPSLETGGILWFTDLTVADPYYILPAIAGVVFAVAMRVPLPYMAPAQQKTMKVIGVFLIPLSFVFTMYLPSGLQLYFLVSGGLQWFQSAVFYNKWFRRIAGMQPLRLGGAGPSGVTAQGAWQAPRVVDTTATTESDKNFVAPLYDTIKEGISTAKEKLDERAETGNKKSTLQAVKEYNERRALEDKEDLVARRRAALMKRKNNK</sequence>
<keyword evidence="3 9" id="KW-0812">Transmembrane</keyword>
<dbReference type="AlphaFoldDB" id="A0AAJ0HQU3"/>
<evidence type="ECO:0000256" key="8">
    <source>
        <dbReference type="ARBA" id="ARBA00023136"/>
    </source>
</evidence>
<reference evidence="13" key="2">
    <citation type="submission" date="2023-06" db="EMBL/GenBank/DDBJ databases">
        <authorList>
            <consortium name="Lawrence Berkeley National Laboratory"/>
            <person name="Haridas S."/>
            <person name="Hensen N."/>
            <person name="Bonometti L."/>
            <person name="Westerberg I."/>
            <person name="Brannstrom I.O."/>
            <person name="Guillou S."/>
            <person name="Cros-Aarteil S."/>
            <person name="Calhoun S."/>
            <person name="Kuo A."/>
            <person name="Mondo S."/>
            <person name="Pangilinan J."/>
            <person name="Riley R."/>
            <person name="Labutti K."/>
            <person name="Andreopoulos B."/>
            <person name="Lipzen A."/>
            <person name="Chen C."/>
            <person name="Yanf M."/>
            <person name="Daum C."/>
            <person name="Ng V."/>
            <person name="Clum A."/>
            <person name="Steindorff A."/>
            <person name="Ohm R."/>
            <person name="Martin F."/>
            <person name="Silar P."/>
            <person name="Natvig D."/>
            <person name="Lalanne C."/>
            <person name="Gautier V."/>
            <person name="Ament-Velasquez S.L."/>
            <person name="Kruys A."/>
            <person name="Hutchinson M.I."/>
            <person name="Powell A.J."/>
            <person name="Barry K."/>
            <person name="Miller A.N."/>
            <person name="Grigoriev I.V."/>
            <person name="Debuchy R."/>
            <person name="Gladieux P."/>
            <person name="Thoren M.H."/>
            <person name="Johannesson H."/>
        </authorList>
    </citation>
    <scope>NUCLEOTIDE SEQUENCE</scope>
    <source>
        <strain evidence="13">CBS 955.72</strain>
    </source>
</reference>
<evidence type="ECO:0000256" key="4">
    <source>
        <dbReference type="ARBA" id="ARBA00022792"/>
    </source>
</evidence>
<keyword evidence="6 11" id="KW-1133">Transmembrane helix</keyword>
<feature type="domain" description="Membrane insertase YidC/Oxa/ALB C-terminal" evidence="12">
    <location>
        <begin position="294"/>
        <end position="488"/>
    </location>
</feature>
<evidence type="ECO:0000256" key="3">
    <source>
        <dbReference type="ARBA" id="ARBA00022692"/>
    </source>
</evidence>
<dbReference type="Pfam" id="PF08219">
    <property type="entry name" value="TOM13"/>
    <property type="match status" value="1"/>
</dbReference>
<evidence type="ECO:0000313" key="13">
    <source>
        <dbReference type="EMBL" id="KAK3359566.1"/>
    </source>
</evidence>
<dbReference type="PANTHER" id="PTHR12428">
    <property type="entry name" value="OXA1"/>
    <property type="match status" value="1"/>
</dbReference>
<dbReference type="Pfam" id="PF02096">
    <property type="entry name" value="60KD_IMP"/>
    <property type="match status" value="1"/>
</dbReference>
<feature type="transmembrane region" description="Helical" evidence="11">
    <location>
        <begin position="471"/>
        <end position="492"/>
    </location>
</feature>
<dbReference type="InterPro" id="IPR013262">
    <property type="entry name" value="OMP_MIM1/TOM13_mt"/>
</dbReference>
<dbReference type="GO" id="GO:0032977">
    <property type="term" value="F:membrane insertase activity"/>
    <property type="evidence" value="ECO:0007669"/>
    <property type="project" value="InterPro"/>
</dbReference>
<evidence type="ECO:0000256" key="5">
    <source>
        <dbReference type="ARBA" id="ARBA00022946"/>
    </source>
</evidence>
<evidence type="ECO:0000313" key="14">
    <source>
        <dbReference type="Proteomes" id="UP001275084"/>
    </source>
</evidence>
<feature type="transmembrane region" description="Helical" evidence="11">
    <location>
        <begin position="369"/>
        <end position="389"/>
    </location>
</feature>
<dbReference type="EMBL" id="JAUIQD010000002">
    <property type="protein sequence ID" value="KAK3359566.1"/>
    <property type="molecule type" value="Genomic_DNA"/>
</dbReference>
<dbReference type="Proteomes" id="UP001275084">
    <property type="component" value="Unassembled WGS sequence"/>
</dbReference>
<gene>
    <name evidence="13" type="ORF">B0T25DRAFT_449367</name>
</gene>
<evidence type="ECO:0000256" key="1">
    <source>
        <dbReference type="ARBA" id="ARBA00004448"/>
    </source>
</evidence>
<reference evidence="13" key="1">
    <citation type="journal article" date="2023" name="Mol. Phylogenet. Evol.">
        <title>Genome-scale phylogeny and comparative genomics of the fungal order Sordariales.</title>
        <authorList>
            <person name="Hensen N."/>
            <person name="Bonometti L."/>
            <person name="Westerberg I."/>
            <person name="Brannstrom I.O."/>
            <person name="Guillou S."/>
            <person name="Cros-Aarteil S."/>
            <person name="Calhoun S."/>
            <person name="Haridas S."/>
            <person name="Kuo A."/>
            <person name="Mondo S."/>
            <person name="Pangilinan J."/>
            <person name="Riley R."/>
            <person name="LaButti K."/>
            <person name="Andreopoulos B."/>
            <person name="Lipzen A."/>
            <person name="Chen C."/>
            <person name="Yan M."/>
            <person name="Daum C."/>
            <person name="Ng V."/>
            <person name="Clum A."/>
            <person name="Steindorff A."/>
            <person name="Ohm R.A."/>
            <person name="Martin F."/>
            <person name="Silar P."/>
            <person name="Natvig D.O."/>
            <person name="Lalanne C."/>
            <person name="Gautier V."/>
            <person name="Ament-Velasquez S.L."/>
            <person name="Kruys A."/>
            <person name="Hutchinson M.I."/>
            <person name="Powell A.J."/>
            <person name="Barry K."/>
            <person name="Miller A.N."/>
            <person name="Grigoriev I.V."/>
            <person name="Debuchy R."/>
            <person name="Gladieux P."/>
            <person name="Hiltunen Thoren M."/>
            <person name="Johannesson H."/>
        </authorList>
    </citation>
    <scope>NUCLEOTIDE SEQUENCE</scope>
    <source>
        <strain evidence="13">CBS 955.72</strain>
    </source>
</reference>
<dbReference type="GO" id="GO:0005743">
    <property type="term" value="C:mitochondrial inner membrane"/>
    <property type="evidence" value="ECO:0007669"/>
    <property type="project" value="UniProtKB-SubCell"/>
</dbReference>
<accession>A0AAJ0HQU3</accession>
<evidence type="ECO:0000256" key="7">
    <source>
        <dbReference type="ARBA" id="ARBA00023128"/>
    </source>
</evidence>
<evidence type="ECO:0000256" key="11">
    <source>
        <dbReference type="SAM" id="Phobius"/>
    </source>
</evidence>
<keyword evidence="14" id="KW-1185">Reference proteome</keyword>